<name>A0A498LSU0_LABRO</name>
<reference evidence="1 2" key="1">
    <citation type="submission" date="2018-03" db="EMBL/GenBank/DDBJ databases">
        <title>Draft genome sequence of Rohu Carp (Labeo rohita).</title>
        <authorList>
            <person name="Das P."/>
            <person name="Kushwaha B."/>
            <person name="Joshi C.G."/>
            <person name="Kumar D."/>
            <person name="Nagpure N.S."/>
            <person name="Sahoo L."/>
            <person name="Das S.P."/>
            <person name="Bit A."/>
            <person name="Patnaik S."/>
            <person name="Meher P.K."/>
            <person name="Jayasankar P."/>
            <person name="Koringa P.G."/>
            <person name="Patel N.V."/>
            <person name="Hinsu A.T."/>
            <person name="Kumar R."/>
            <person name="Pandey M."/>
            <person name="Agarwal S."/>
            <person name="Srivastava S."/>
            <person name="Singh M."/>
            <person name="Iquebal M.A."/>
            <person name="Jaiswal S."/>
            <person name="Angadi U.B."/>
            <person name="Kumar N."/>
            <person name="Raza M."/>
            <person name="Shah T.M."/>
            <person name="Rai A."/>
            <person name="Jena J.K."/>
        </authorList>
    </citation>
    <scope>NUCLEOTIDE SEQUENCE [LARGE SCALE GENOMIC DNA]</scope>
    <source>
        <strain evidence="1">DASCIFA01</strain>
        <tissue evidence="1">Testis</tissue>
    </source>
</reference>
<accession>A0A498LSU0</accession>
<evidence type="ECO:0000313" key="2">
    <source>
        <dbReference type="Proteomes" id="UP000290572"/>
    </source>
</evidence>
<dbReference type="AlphaFoldDB" id="A0A498LSU0"/>
<dbReference type="PANTHER" id="PTHR47899">
    <property type="entry name" value="COILED-COIL DOMAIN-CONTAINING PROTEIN 171"/>
    <property type="match status" value="1"/>
</dbReference>
<evidence type="ECO:0000313" key="1">
    <source>
        <dbReference type="EMBL" id="RXN08435.1"/>
    </source>
</evidence>
<dbReference type="EMBL" id="QBIY01013311">
    <property type="protein sequence ID" value="RXN08435.1"/>
    <property type="molecule type" value="Genomic_DNA"/>
</dbReference>
<keyword evidence="2" id="KW-1185">Reference proteome</keyword>
<dbReference type="InterPro" id="IPR038820">
    <property type="entry name" value="CCDC171"/>
</dbReference>
<dbReference type="PANTHER" id="PTHR47899:SF1">
    <property type="entry name" value="COILED-COIL DOMAIN-CONTAINING PROTEIN 171"/>
    <property type="match status" value="1"/>
</dbReference>
<sequence length="126" mass="14525">MKDQVILSRKASSQDDFTLQLSRMSLTQSDMHSIVGNPETEACQRLVMRFLELHQLVCSKISSQEREISSYESHITALKNELQDACLRERNSCIPDLLMDCYVAGDLLTFLGKFLEDMTHFYLLRC</sequence>
<organism evidence="1 2">
    <name type="scientific">Labeo rohita</name>
    <name type="common">Indian major carp</name>
    <name type="synonym">Cyprinus rohita</name>
    <dbReference type="NCBI Taxonomy" id="84645"/>
    <lineage>
        <taxon>Eukaryota</taxon>
        <taxon>Metazoa</taxon>
        <taxon>Chordata</taxon>
        <taxon>Craniata</taxon>
        <taxon>Vertebrata</taxon>
        <taxon>Euteleostomi</taxon>
        <taxon>Actinopterygii</taxon>
        <taxon>Neopterygii</taxon>
        <taxon>Teleostei</taxon>
        <taxon>Ostariophysi</taxon>
        <taxon>Cypriniformes</taxon>
        <taxon>Cyprinidae</taxon>
        <taxon>Labeoninae</taxon>
        <taxon>Labeonini</taxon>
        <taxon>Labeo</taxon>
    </lineage>
</organism>
<comment type="caution">
    <text evidence="1">The sequence shown here is derived from an EMBL/GenBank/DDBJ whole genome shotgun (WGS) entry which is preliminary data.</text>
</comment>
<protein>
    <submittedName>
        <fullName evidence="1">Coiled-coil domain-containing protein 171</fullName>
    </submittedName>
</protein>
<gene>
    <name evidence="1" type="ORF">ROHU_031857</name>
</gene>
<proteinExistence type="predicted"/>
<dbReference type="STRING" id="84645.A0A498LSU0"/>
<dbReference type="Proteomes" id="UP000290572">
    <property type="component" value="Unassembled WGS sequence"/>
</dbReference>